<reference evidence="12" key="6">
    <citation type="submission" date="2023-03" db="EMBL/GenBank/DDBJ databases">
        <title>Aeromonas caviae strain AC1520.</title>
        <authorList>
            <person name="Xie T."/>
            <person name="Zhang Q."/>
            <person name="Deng J."/>
            <person name="Li X."/>
        </authorList>
    </citation>
    <scope>NUCLEOTIDE SEQUENCE</scope>
    <source>
        <strain evidence="12">AC1520</strain>
    </source>
</reference>
<dbReference type="EMBL" id="BPNI01000015">
    <property type="protein sequence ID" value="GJA40409.1"/>
    <property type="molecule type" value="Genomic_DNA"/>
</dbReference>
<name>A0A125Y8S7_AERCA</name>
<dbReference type="Gene3D" id="3.30.300.360">
    <property type="entry name" value="Protein of unknown function (DUF2498)"/>
    <property type="match status" value="1"/>
</dbReference>
<evidence type="ECO:0000313" key="12">
    <source>
        <dbReference type="EMBL" id="WFF96879.1"/>
    </source>
</evidence>
<reference evidence="3 14" key="4">
    <citation type="submission" date="2021-07" db="EMBL/GenBank/DDBJ databases">
        <title>Draft genome sequence of carbapenem-resistant Aeromonas spp. in Japan.</title>
        <authorList>
            <person name="Maehana S."/>
            <person name="Suzuki M."/>
            <person name="Kitasato H."/>
        </authorList>
    </citation>
    <scope>NUCLEOTIDE SEQUENCE</scope>
    <source>
        <strain evidence="3">KAM343</strain>
        <strain evidence="4">KAM351</strain>
        <strain evidence="5 14">KAM382</strain>
    </source>
</reference>
<evidence type="ECO:0000313" key="6">
    <source>
        <dbReference type="EMBL" id="MDH1504757.1"/>
    </source>
</evidence>
<evidence type="ECO:0000313" key="14">
    <source>
        <dbReference type="Proteomes" id="UP000737420"/>
    </source>
</evidence>
<dbReference type="Proteomes" id="UP001161704">
    <property type="component" value="Unassembled WGS sequence"/>
</dbReference>
<evidence type="ECO:0000313" key="7">
    <source>
        <dbReference type="EMBL" id="MDH1899040.1"/>
    </source>
</evidence>
<dbReference type="EMBL" id="JAOCFT010000001">
    <property type="protein sequence ID" value="MDH1899040.1"/>
    <property type="molecule type" value="Genomic_DNA"/>
</dbReference>
<evidence type="ECO:0000313" key="2">
    <source>
        <dbReference type="EMBL" id="BBQ29629.1"/>
    </source>
</evidence>
<dbReference type="EMBL" id="CP025706">
    <property type="protein sequence ID" value="AXB05995.1"/>
    <property type="molecule type" value="Genomic_DNA"/>
</dbReference>
<dbReference type="Proteomes" id="UP000886934">
    <property type="component" value="Unassembled WGS sequence"/>
</dbReference>
<evidence type="ECO:0000313" key="16">
    <source>
        <dbReference type="Proteomes" id="UP001304847"/>
    </source>
</evidence>
<dbReference type="AlphaFoldDB" id="A0A125Y8S7"/>
<reference evidence="9 16" key="9">
    <citation type="submission" date="2023-12" db="EMBL/GenBank/DDBJ databases">
        <title>Characterization of antibiotic resistance in Aeromonas spp. in hospital effluent.</title>
        <authorList>
            <person name="Negoseki B.R.S."/>
            <person name="Krul D."/>
            <person name="Siqueira A.C."/>
            <person name="Almeida M."/>
            <person name="Mesa D."/>
            <person name="Conte D."/>
            <person name="Dalla-Costa L.M."/>
        </authorList>
    </citation>
    <scope>NUCLEOTIDE SEQUENCE [LARGE SCALE GENOMIC DNA]</scope>
    <source>
        <strain evidence="9 16">36v</strain>
    </source>
</reference>
<protein>
    <submittedName>
        <fullName evidence="8">YciN family protein</fullName>
    </submittedName>
</protein>
<dbReference type="Proteomes" id="UP001304847">
    <property type="component" value="Unassembled WGS sequence"/>
</dbReference>
<dbReference type="EMBL" id="JAYGOJ010000062">
    <property type="protein sequence ID" value="MEA9436637.1"/>
    <property type="molecule type" value="Genomic_DNA"/>
</dbReference>
<evidence type="ECO:0000313" key="5">
    <source>
        <dbReference type="EMBL" id="GJB90249.1"/>
    </source>
</evidence>
<dbReference type="EMBL" id="CP120942">
    <property type="protein sequence ID" value="WFF96879.1"/>
    <property type="molecule type" value="Genomic_DNA"/>
</dbReference>
<sequence length="82" mass="9306">MQPQKERITETALLEMANKIIREHEDFIHGMRADSVEQKGDILVFKGEFFLAEDGTPTGKTMAVFNMFKLLAQQLSGKYTLA</sequence>
<dbReference type="NCBIfam" id="NF008265">
    <property type="entry name" value="PRK11037.1"/>
    <property type="match status" value="1"/>
</dbReference>
<accession>A0A125Y8S7</accession>
<keyword evidence="16" id="KW-1185">Reference proteome</keyword>
<dbReference type="EMBL" id="CP110176">
    <property type="protein sequence ID" value="UZC86727.1"/>
    <property type="molecule type" value="Genomic_DNA"/>
</dbReference>
<reference evidence="1" key="1">
    <citation type="journal article" date="2019" name="J Environ">
        <title>Genetic characterization and potential molecular dissemination mechanism of tet (31) gene in Aeromonas caviae from an oxytetracycline wastewater treatment system.</title>
        <authorList>
            <person name="Shi Y."/>
            <person name="Tian Z."/>
            <person name="Leclercq S.O."/>
            <person name="Zhang H."/>
            <person name="Yang M."/>
            <person name="Zhang Y."/>
        </authorList>
    </citation>
    <scope>NUCLEOTIDE SEQUENCE</scope>
    <source>
        <strain evidence="1">T25-39</strain>
    </source>
</reference>
<evidence type="ECO:0000313" key="9">
    <source>
        <dbReference type="EMBL" id="MEA9436637.1"/>
    </source>
</evidence>
<dbReference type="OrthoDB" id="6215372at2"/>
<dbReference type="Proteomes" id="UP001160758">
    <property type="component" value="Unassembled WGS sequence"/>
</dbReference>
<dbReference type="InterPro" id="IPR019633">
    <property type="entry name" value="DUF2498"/>
</dbReference>
<evidence type="ECO:0000313" key="11">
    <source>
        <dbReference type="EMBL" id="UZC86727.1"/>
    </source>
</evidence>
<dbReference type="Pfam" id="PF10692">
    <property type="entry name" value="DUF2498"/>
    <property type="match status" value="1"/>
</dbReference>
<dbReference type="EMBL" id="JAOCIZ010000020">
    <property type="protein sequence ID" value="MDH1504757.1"/>
    <property type="molecule type" value="Genomic_DNA"/>
</dbReference>
<proteinExistence type="predicted"/>
<dbReference type="InterPro" id="IPR038191">
    <property type="entry name" value="YciN_sf"/>
</dbReference>
<dbReference type="GeneID" id="48821564"/>
<dbReference type="EMBL" id="BPOP01000002">
    <property type="protein sequence ID" value="GJB90249.1"/>
    <property type="molecule type" value="Genomic_DNA"/>
</dbReference>
<dbReference type="Proteomes" id="UP001218423">
    <property type="component" value="Chromosome"/>
</dbReference>
<dbReference type="RefSeq" id="WP_010673495.1">
    <property type="nucleotide sequence ID" value="NZ_AP019195.1"/>
</dbReference>
<organism evidence="8 15">
    <name type="scientific">Aeromonas caviae</name>
    <name type="common">Aeromonas punctata</name>
    <dbReference type="NCBI Taxonomy" id="648"/>
    <lineage>
        <taxon>Bacteria</taxon>
        <taxon>Pseudomonadati</taxon>
        <taxon>Pseudomonadota</taxon>
        <taxon>Gammaproteobacteria</taxon>
        <taxon>Aeromonadales</taxon>
        <taxon>Aeromonadaceae</taxon>
        <taxon>Aeromonas</taxon>
    </lineage>
</organism>
<dbReference type="Proteomes" id="UP000266778">
    <property type="component" value="Chromosome"/>
</dbReference>
<evidence type="ECO:0000313" key="15">
    <source>
        <dbReference type="Proteomes" id="UP001277183"/>
    </source>
</evidence>
<reference evidence="2 13" key="2">
    <citation type="submission" date="2019-12" db="EMBL/GenBank/DDBJ databases">
        <title>complete genome sequences of Aeromonas caviae str. WP2-W18-ESBL-01 isolated from wastewater treatment plant effluent.</title>
        <authorList>
            <person name="Sekizuka T."/>
            <person name="Itokawa K."/>
            <person name="Yatsu K."/>
            <person name="Inamine Y."/>
            <person name="Kuroda M."/>
        </authorList>
    </citation>
    <scope>NUCLEOTIDE SEQUENCE [LARGE SCALE GENOMIC DNA]</scope>
    <source>
        <strain evidence="2 13">WP2-W18-ESBL-01</strain>
    </source>
</reference>
<dbReference type="EMBL" id="JAWZVU010000037">
    <property type="protein sequence ID" value="MDX7720090.1"/>
    <property type="molecule type" value="Genomic_DNA"/>
</dbReference>
<dbReference type="EMBL" id="CP065937">
    <property type="protein sequence ID" value="QQA61625.1"/>
    <property type="molecule type" value="Genomic_DNA"/>
</dbReference>
<dbReference type="Proteomes" id="UP000515756">
    <property type="component" value="Chromosome"/>
</dbReference>
<dbReference type="Proteomes" id="UP001163285">
    <property type="component" value="Chromosome"/>
</dbReference>
<evidence type="ECO:0000313" key="10">
    <source>
        <dbReference type="EMBL" id="QQA61625.1"/>
    </source>
</evidence>
<evidence type="ECO:0000313" key="4">
    <source>
        <dbReference type="EMBL" id="GJA65632.1"/>
    </source>
</evidence>
<reference evidence="10" key="3">
    <citation type="submission" date="2020-12" db="EMBL/GenBank/DDBJ databases">
        <title>GES Beta-lactamases isolated from hospital effluents in Brazil.</title>
        <authorList>
            <person name="Conte D."/>
            <person name="Mesa D."/>
            <person name="Palmeiro J.K."/>
            <person name="Dalla-Costa L.M."/>
        </authorList>
    </citation>
    <scope>NUCLEOTIDE SEQUENCE [LARGE SCALE GENOMIC DNA]</scope>
    <source>
        <strain evidence="10">Aero21</strain>
    </source>
</reference>
<dbReference type="KEGG" id="acav:VI35_15075"/>
<reference evidence="8" key="8">
    <citation type="submission" date="2023-11" db="EMBL/GenBank/DDBJ databases">
        <title>WGS of Aeromonas in Northern Israel.</title>
        <authorList>
            <person name="Hershko Y."/>
        </authorList>
    </citation>
    <scope>NUCLEOTIDE SEQUENCE</scope>
    <source>
        <strain evidence="8">77416</strain>
    </source>
</reference>
<dbReference type="Proteomes" id="UP000737420">
    <property type="component" value="Unassembled WGS sequence"/>
</dbReference>
<evidence type="ECO:0000313" key="8">
    <source>
        <dbReference type="EMBL" id="MDX7720090.1"/>
    </source>
</evidence>
<evidence type="ECO:0000313" key="1">
    <source>
        <dbReference type="EMBL" id="AXB05995.1"/>
    </source>
</evidence>
<dbReference type="EMBL" id="AP021927">
    <property type="protein sequence ID" value="BBQ29629.1"/>
    <property type="molecule type" value="Genomic_DNA"/>
</dbReference>
<evidence type="ECO:0000313" key="13">
    <source>
        <dbReference type="Proteomes" id="UP000515756"/>
    </source>
</evidence>
<dbReference type="Proteomes" id="UP001277183">
    <property type="component" value="Unassembled WGS sequence"/>
</dbReference>
<evidence type="ECO:0000313" key="3">
    <source>
        <dbReference type="EMBL" id="GJA40409.1"/>
    </source>
</evidence>
<reference evidence="6" key="5">
    <citation type="submission" date="2022-09" db="EMBL/GenBank/DDBJ databases">
        <title>Intensive care unit water sources are persistently colonized with multi-drug resistant bacteria and are the site of extensive horizontal gene transfer of antibiotic resistance genes.</title>
        <authorList>
            <person name="Diorio-Toth L."/>
        </authorList>
    </citation>
    <scope>NUCLEOTIDE SEQUENCE</scope>
    <source>
        <strain evidence="6">GD03710</strain>
        <strain evidence="7">GD03796</strain>
    </source>
</reference>
<gene>
    <name evidence="1" type="ORF">C1C91_14155</name>
    <name evidence="10" type="ORF">JC965_03570</name>
    <name evidence="3" type="ORF">KAM343_12050</name>
    <name evidence="4" type="ORF">KAM351_42430</name>
    <name evidence="5" type="ORF">KAM382_03100</name>
    <name evidence="7" type="ORF">N5I07_16035</name>
    <name evidence="6" type="ORF">N5I20_06760</name>
    <name evidence="11" type="ORF">OJY61_01905</name>
    <name evidence="12" type="ORF">P5S46_14580</name>
    <name evidence="8" type="ORF">SJS77_06305</name>
    <name evidence="9" type="ORF">VCX44_12620</name>
    <name evidence="2" type="ORF">WP2W18E01_12110</name>
</gene>
<dbReference type="Proteomes" id="UP000886939">
    <property type="component" value="Unassembled WGS sequence"/>
</dbReference>
<reference evidence="11" key="7">
    <citation type="submission" date="2023-04" db="EMBL/GenBank/DDBJ databases">
        <title>Whole Genome Sequence of Multi-drug resistant Aeromonas caviae as a gut pathogen in newborn.</title>
        <authorList>
            <person name="Jadhav S.V."/>
            <person name="Saroj S.D."/>
            <person name="Saha U.B."/>
            <person name="Sen S."/>
            <person name="Kher A."/>
        </authorList>
    </citation>
    <scope>NUCLEOTIDE SEQUENCE</scope>
    <source>
        <strain evidence="11">SVJ23</strain>
    </source>
</reference>
<dbReference type="EMBL" id="BPNN01000108">
    <property type="protein sequence ID" value="GJA65632.1"/>
    <property type="molecule type" value="Genomic_DNA"/>
</dbReference>